<dbReference type="KEGG" id="sphl:LPB140_06845"/>
<reference evidence="2 3" key="1">
    <citation type="submission" date="2016-11" db="EMBL/GenBank/DDBJ databases">
        <title>Sphingorhabdus sp. LPB0140, isolated from marine environment.</title>
        <authorList>
            <person name="Kim E."/>
            <person name="Yi H."/>
        </authorList>
    </citation>
    <scope>NUCLEOTIDE SEQUENCE [LARGE SCALE GENOMIC DNA]</scope>
    <source>
        <strain evidence="2 3">LPB0140</strain>
    </source>
</reference>
<evidence type="ECO:0000259" key="1">
    <source>
        <dbReference type="PROSITE" id="PS51087"/>
    </source>
</evidence>
<dbReference type="Gene3D" id="2.60.40.1470">
    <property type="entry name" value="ApaG domain"/>
    <property type="match status" value="1"/>
</dbReference>
<dbReference type="OrthoDB" id="9795226at2"/>
<dbReference type="NCBIfam" id="NF003967">
    <property type="entry name" value="PRK05461.1"/>
    <property type="match status" value="1"/>
</dbReference>
<dbReference type="InterPro" id="IPR007474">
    <property type="entry name" value="ApaG_domain"/>
</dbReference>
<protein>
    <submittedName>
        <fullName evidence="2">Co2+/Mg2+ efflux protein ApaG</fullName>
    </submittedName>
</protein>
<dbReference type="InterPro" id="IPR050718">
    <property type="entry name" value="ApaG-like"/>
</dbReference>
<evidence type="ECO:0000313" key="2">
    <source>
        <dbReference type="EMBL" id="APG62546.1"/>
    </source>
</evidence>
<name>A0A1L3JBN9_9SPHN</name>
<dbReference type="STRING" id="1913578.LPB140_06845"/>
<proteinExistence type="predicted"/>
<organism evidence="2 3">
    <name type="scientific">Sphingorhabdus lutea</name>
    <dbReference type="NCBI Taxonomy" id="1913578"/>
    <lineage>
        <taxon>Bacteria</taxon>
        <taxon>Pseudomonadati</taxon>
        <taxon>Pseudomonadota</taxon>
        <taxon>Alphaproteobacteria</taxon>
        <taxon>Sphingomonadales</taxon>
        <taxon>Sphingomonadaceae</taxon>
        <taxon>Sphingorhabdus</taxon>
    </lineage>
</organism>
<dbReference type="AlphaFoldDB" id="A0A1L3JBN9"/>
<dbReference type="Proteomes" id="UP000242561">
    <property type="component" value="Chromosome"/>
</dbReference>
<dbReference type="PANTHER" id="PTHR47191:SF2">
    <property type="entry name" value="OS05G0170800 PROTEIN"/>
    <property type="match status" value="1"/>
</dbReference>
<accession>A0A1L3JBN9</accession>
<sequence>MSNFGVFFKYWAESDGIIIRAAPNFLPAQSKIEQGRWFWSYHIRIENSSDQNVQLLTRHWIITDGRANVTNVDGEGVVGEQPVIKPGGAHDYVSGCPLATPTGSMQGQFRMRREDGSYFLAQIPKFNLIAPASAK</sequence>
<feature type="domain" description="ApaG" evidence="1">
    <location>
        <begin position="11"/>
        <end position="135"/>
    </location>
</feature>
<dbReference type="EMBL" id="CP018154">
    <property type="protein sequence ID" value="APG62546.1"/>
    <property type="molecule type" value="Genomic_DNA"/>
</dbReference>
<dbReference type="Pfam" id="PF04379">
    <property type="entry name" value="DUF525"/>
    <property type="match status" value="1"/>
</dbReference>
<dbReference type="SUPFAM" id="SSF110069">
    <property type="entry name" value="ApaG-like"/>
    <property type="match status" value="1"/>
</dbReference>
<gene>
    <name evidence="2" type="ORF">LPB140_06845</name>
</gene>
<dbReference type="PROSITE" id="PS51087">
    <property type="entry name" value="APAG"/>
    <property type="match status" value="1"/>
</dbReference>
<dbReference type="InterPro" id="IPR036767">
    <property type="entry name" value="ApaG_sf"/>
</dbReference>
<keyword evidence="3" id="KW-1185">Reference proteome</keyword>
<evidence type="ECO:0000313" key="3">
    <source>
        <dbReference type="Proteomes" id="UP000242561"/>
    </source>
</evidence>
<dbReference type="RefSeq" id="WP_072559197.1">
    <property type="nucleotide sequence ID" value="NZ_CP018154.1"/>
</dbReference>
<dbReference type="PANTHER" id="PTHR47191">
    <property type="entry name" value="OS05G0170800 PROTEIN"/>
    <property type="match status" value="1"/>
</dbReference>